<dbReference type="AlphaFoldDB" id="A0A074XHZ4"/>
<gene>
    <name evidence="1" type="ORF">M436DRAFT_44116</name>
</gene>
<evidence type="ECO:0000313" key="1">
    <source>
        <dbReference type="EMBL" id="KEQ74196.1"/>
    </source>
</evidence>
<protein>
    <submittedName>
        <fullName evidence="1">Uncharacterized protein</fullName>
    </submittedName>
</protein>
<dbReference type="RefSeq" id="XP_013428533.1">
    <property type="nucleotide sequence ID" value="XM_013573079.1"/>
</dbReference>
<proteinExistence type="predicted"/>
<dbReference type="GeneID" id="25410083"/>
<sequence>MAFYRALKRFSSGEYSTPLQIRGTFKRLRKCPQRKKHIRKLLWPFPWHFEPMEPVAGVVHVDPSEQLIVERQSSIRTLHRIPIFRVRDTPLCSLYRMVEDVCTRQDELLGYEAHYLFRHTERRWRLCNIPDPRERDPVVYAILASIVEALVEAFNWKLKLGIRRNGRNDFSEQRAINCELESVPAWAALVAPCEKAVDLLTRPDGLSGGAPEPSFRDRNIAACVARFWDV</sequence>
<reference evidence="1 2" key="1">
    <citation type="journal article" date="2014" name="BMC Genomics">
        <title>Genome sequencing of four Aureobasidium pullulans varieties: biotechnological potential, stress tolerance, and description of new species.</title>
        <authorList>
            <person name="Gostin Ar C."/>
            <person name="Ohm R.A."/>
            <person name="Kogej T."/>
            <person name="Sonjak S."/>
            <person name="Turk M."/>
            <person name="Zajc J."/>
            <person name="Zalar P."/>
            <person name="Grube M."/>
            <person name="Sun H."/>
            <person name="Han J."/>
            <person name="Sharma A."/>
            <person name="Chiniquy J."/>
            <person name="Ngan C.Y."/>
            <person name="Lipzen A."/>
            <person name="Barry K."/>
            <person name="Grigoriev I.V."/>
            <person name="Gunde-Cimerman N."/>
        </authorList>
    </citation>
    <scope>NUCLEOTIDE SEQUENCE [LARGE SCALE GENOMIC DNA]</scope>
    <source>
        <strain evidence="1 2">CBS 147.97</strain>
    </source>
</reference>
<dbReference type="EMBL" id="KL584707">
    <property type="protein sequence ID" value="KEQ74196.1"/>
    <property type="molecule type" value="Genomic_DNA"/>
</dbReference>
<dbReference type="OrthoDB" id="5422293at2759"/>
<organism evidence="1 2">
    <name type="scientific">Aureobasidium namibiae CBS 147.97</name>
    <dbReference type="NCBI Taxonomy" id="1043004"/>
    <lineage>
        <taxon>Eukaryota</taxon>
        <taxon>Fungi</taxon>
        <taxon>Dikarya</taxon>
        <taxon>Ascomycota</taxon>
        <taxon>Pezizomycotina</taxon>
        <taxon>Dothideomycetes</taxon>
        <taxon>Dothideomycetidae</taxon>
        <taxon>Dothideales</taxon>
        <taxon>Saccotheciaceae</taxon>
        <taxon>Aureobasidium</taxon>
    </lineage>
</organism>
<evidence type="ECO:0000313" key="2">
    <source>
        <dbReference type="Proteomes" id="UP000027730"/>
    </source>
</evidence>
<name>A0A074XHZ4_9PEZI</name>
<accession>A0A074XHZ4</accession>
<dbReference type="Proteomes" id="UP000027730">
    <property type="component" value="Unassembled WGS sequence"/>
</dbReference>
<keyword evidence="2" id="KW-1185">Reference proteome</keyword>
<dbReference type="HOGENOM" id="CLU_082473_2_0_1"/>